<name>A0A1A9WHK9_9MUSC</name>
<dbReference type="VEuPathDB" id="VectorBase:GBRI020067"/>
<reference evidence="1" key="2">
    <citation type="submission" date="2020-05" db="UniProtKB">
        <authorList>
            <consortium name="EnsemblMetazoa"/>
        </authorList>
    </citation>
    <scope>IDENTIFICATION</scope>
    <source>
        <strain evidence="1">IAEA</strain>
    </source>
</reference>
<evidence type="ECO:0000313" key="1">
    <source>
        <dbReference type="EnsemblMetazoa" id="GBRI020067-PA"/>
    </source>
</evidence>
<dbReference type="EnsemblMetazoa" id="GBRI020067-RA">
    <property type="protein sequence ID" value="GBRI020067-PA"/>
    <property type="gene ID" value="GBRI020067"/>
</dbReference>
<sequence>MYSSVYDYDSPVFSQDACAYLGFRQQQLALSFIRIVEAMFGIRFAVITEYSYFLSYRPTRVYVTYAVQVGFYKS</sequence>
<accession>A0A1A9WHK9</accession>
<organism evidence="1 2">
    <name type="scientific">Glossina brevipalpis</name>
    <dbReference type="NCBI Taxonomy" id="37001"/>
    <lineage>
        <taxon>Eukaryota</taxon>
        <taxon>Metazoa</taxon>
        <taxon>Ecdysozoa</taxon>
        <taxon>Arthropoda</taxon>
        <taxon>Hexapoda</taxon>
        <taxon>Insecta</taxon>
        <taxon>Pterygota</taxon>
        <taxon>Neoptera</taxon>
        <taxon>Endopterygota</taxon>
        <taxon>Diptera</taxon>
        <taxon>Brachycera</taxon>
        <taxon>Muscomorpha</taxon>
        <taxon>Hippoboscoidea</taxon>
        <taxon>Glossinidae</taxon>
        <taxon>Glossina</taxon>
    </lineage>
</organism>
<dbReference type="AlphaFoldDB" id="A0A1A9WHK9"/>
<protein>
    <submittedName>
        <fullName evidence="1">Uncharacterized protein</fullName>
    </submittedName>
</protein>
<dbReference type="Proteomes" id="UP000091820">
    <property type="component" value="Unassembled WGS sequence"/>
</dbReference>
<proteinExistence type="predicted"/>
<keyword evidence="2" id="KW-1185">Reference proteome</keyword>
<evidence type="ECO:0000313" key="2">
    <source>
        <dbReference type="Proteomes" id="UP000091820"/>
    </source>
</evidence>
<reference evidence="2" key="1">
    <citation type="submission" date="2014-03" db="EMBL/GenBank/DDBJ databases">
        <authorList>
            <person name="Aksoy S."/>
            <person name="Warren W."/>
            <person name="Wilson R.K."/>
        </authorList>
    </citation>
    <scope>NUCLEOTIDE SEQUENCE [LARGE SCALE GENOMIC DNA]</scope>
    <source>
        <strain evidence="2">IAEA</strain>
    </source>
</reference>